<dbReference type="InterPro" id="IPR002508">
    <property type="entry name" value="MurNAc-LAA_cat"/>
</dbReference>
<evidence type="ECO:0000256" key="3">
    <source>
        <dbReference type="PROSITE-ProRule" id="PRU00591"/>
    </source>
</evidence>
<dbReference type="GO" id="GO:0008745">
    <property type="term" value="F:N-acetylmuramoyl-L-alanine amidase activity"/>
    <property type="evidence" value="ECO:0007669"/>
    <property type="project" value="InterPro"/>
</dbReference>
<accession>A0A9D1D397</accession>
<dbReference type="Gene3D" id="2.10.270.10">
    <property type="entry name" value="Cholin Binding"/>
    <property type="match status" value="3"/>
</dbReference>
<evidence type="ECO:0000313" key="5">
    <source>
        <dbReference type="EMBL" id="HIQ97624.1"/>
    </source>
</evidence>
<dbReference type="Proteomes" id="UP000886886">
    <property type="component" value="Unassembled WGS sequence"/>
</dbReference>
<dbReference type="InterPro" id="IPR018337">
    <property type="entry name" value="Cell_wall/Cho-bd_repeat"/>
</dbReference>
<dbReference type="SUPFAM" id="SSF53187">
    <property type="entry name" value="Zn-dependent exopeptidases"/>
    <property type="match status" value="1"/>
</dbReference>
<dbReference type="GO" id="GO:0030288">
    <property type="term" value="C:outer membrane-bounded periplasmic space"/>
    <property type="evidence" value="ECO:0007669"/>
    <property type="project" value="TreeGrafter"/>
</dbReference>
<sequence length="634" mass="70403">MILLFALVFAMPQTRAEAAGAEVQYLLLTHTEGGQQAAVISVEGEGRIQSAKLSYHTGGSGRTQKADLILDHYLVFYLEGEISEQNLKSLNLSGTIGNQTIDLKSFANDSGNTVVELDPDQRSMSRGTALSEAQEQQVNAVTAESSSGIGTALAEAESLAGTASSSLGRSRSKNGSIVIVLDPGHGGSDPGATRTWSGVSYIEKDIALKISQYTKQELEKYQGVEVYLTRESDVYVGLEDRVTFAKNKGAAAIISQHINSTNANRQTSVSGAMVFVANGNYRPDLKSQSWALAQTILDELGKLGMDDRGLVVTNSQTGNTYPDGSLADYYAIVRHSVLKGLPGMIVEHGFVNNPNDCVKYYGSESALQKIGAADAKAIADYFGLTKEKPASGFYSDANGSYYILANGKRATGFVDINNNRYYFDANGYMADGWQKIGKFTYYFEHGVMQKGLHKEGKKLYWLNRRGRLEEGWFQGFDGNQYYADKNGVLKTGFVERKGKTYYFDPETGAMAKKWKTIGRYRYYFKSATGEMLKSQWKYIGKSKYYFDSKGRRRTGFKMVNGKKYFLDKTTGALVRSRWLLYKNNYYYVSYRGVVYSNCTVTINKRRYKFNAEGICTNRKYRSGKKVAKNVIVVK</sequence>
<dbReference type="PANTHER" id="PTHR30404:SF0">
    <property type="entry name" value="N-ACETYLMURAMOYL-L-ALANINE AMIDASE AMIC"/>
    <property type="match status" value="1"/>
</dbReference>
<dbReference type="PROSITE" id="PS51170">
    <property type="entry name" value="CW"/>
    <property type="match status" value="1"/>
</dbReference>
<dbReference type="SUPFAM" id="SSF69360">
    <property type="entry name" value="Cell wall binding repeat"/>
    <property type="match status" value="2"/>
</dbReference>
<dbReference type="InterPro" id="IPR050695">
    <property type="entry name" value="N-acetylmuramoyl_amidase_3"/>
</dbReference>
<dbReference type="EMBL" id="DVFT01000202">
    <property type="protein sequence ID" value="HIQ97624.1"/>
    <property type="molecule type" value="Genomic_DNA"/>
</dbReference>
<name>A0A9D1D397_9FIRM</name>
<keyword evidence="2" id="KW-0378">Hydrolase</keyword>
<proteinExistence type="predicted"/>
<comment type="caution">
    <text evidence="5">The sequence shown here is derived from an EMBL/GenBank/DDBJ whole genome shotgun (WGS) entry which is preliminary data.</text>
</comment>
<dbReference type="Pfam" id="PF01520">
    <property type="entry name" value="Amidase_3"/>
    <property type="match status" value="1"/>
</dbReference>
<dbReference type="CDD" id="cd02696">
    <property type="entry name" value="MurNAc-LAA"/>
    <property type="match status" value="1"/>
</dbReference>
<dbReference type="PANTHER" id="PTHR30404">
    <property type="entry name" value="N-ACETYLMURAMOYL-L-ALANINE AMIDASE"/>
    <property type="match status" value="1"/>
</dbReference>
<dbReference type="SMART" id="SM00646">
    <property type="entry name" value="Ami_3"/>
    <property type="match status" value="1"/>
</dbReference>
<dbReference type="GO" id="GO:0009253">
    <property type="term" value="P:peptidoglycan catabolic process"/>
    <property type="evidence" value="ECO:0007669"/>
    <property type="project" value="InterPro"/>
</dbReference>
<dbReference type="AlphaFoldDB" id="A0A9D1D397"/>
<dbReference type="Pfam" id="PF19127">
    <property type="entry name" value="Choline_bind_3"/>
    <property type="match status" value="2"/>
</dbReference>
<dbReference type="Gene3D" id="3.40.630.40">
    <property type="entry name" value="Zn-dependent exopeptidases"/>
    <property type="match status" value="1"/>
</dbReference>
<reference evidence="5" key="2">
    <citation type="journal article" date="2021" name="PeerJ">
        <title>Extensive microbial diversity within the chicken gut microbiome revealed by metagenomics and culture.</title>
        <authorList>
            <person name="Gilroy R."/>
            <person name="Ravi A."/>
            <person name="Getino M."/>
            <person name="Pursley I."/>
            <person name="Horton D.L."/>
            <person name="Alikhan N.F."/>
            <person name="Baker D."/>
            <person name="Gharbi K."/>
            <person name="Hall N."/>
            <person name="Watson M."/>
            <person name="Adriaenssens E.M."/>
            <person name="Foster-Nyarko E."/>
            <person name="Jarju S."/>
            <person name="Secka A."/>
            <person name="Antonio M."/>
            <person name="Oren A."/>
            <person name="Chaudhuri R.R."/>
            <person name="La Ragione R."/>
            <person name="Hildebrand F."/>
            <person name="Pallen M.J."/>
        </authorList>
    </citation>
    <scope>NUCLEOTIDE SEQUENCE</scope>
    <source>
        <strain evidence="5">ChiSjej3B21-11622</strain>
    </source>
</reference>
<feature type="domain" description="MurNAc-LAA" evidence="4">
    <location>
        <begin position="242"/>
        <end position="379"/>
    </location>
</feature>
<evidence type="ECO:0000256" key="1">
    <source>
        <dbReference type="ARBA" id="ARBA00022737"/>
    </source>
</evidence>
<reference evidence="5" key="1">
    <citation type="submission" date="2020-10" db="EMBL/GenBank/DDBJ databases">
        <authorList>
            <person name="Gilroy R."/>
        </authorList>
    </citation>
    <scope>NUCLEOTIDE SEQUENCE</scope>
    <source>
        <strain evidence="5">ChiSjej3B21-11622</strain>
    </source>
</reference>
<gene>
    <name evidence="5" type="ORF">IAB26_13835</name>
</gene>
<organism evidence="5 6">
    <name type="scientific">Candidatus Limivivens merdigallinarum</name>
    <dbReference type="NCBI Taxonomy" id="2840859"/>
    <lineage>
        <taxon>Bacteria</taxon>
        <taxon>Bacillati</taxon>
        <taxon>Bacillota</taxon>
        <taxon>Clostridia</taxon>
        <taxon>Lachnospirales</taxon>
        <taxon>Lachnospiraceae</taxon>
        <taxon>Lachnospiraceae incertae sedis</taxon>
        <taxon>Candidatus Limivivens</taxon>
    </lineage>
</organism>
<protein>
    <submittedName>
        <fullName evidence="5">N-acetylmuramoyl-L-alanine amidase</fullName>
    </submittedName>
</protein>
<evidence type="ECO:0000259" key="4">
    <source>
        <dbReference type="SMART" id="SM00646"/>
    </source>
</evidence>
<feature type="repeat" description="Cell wall-binding" evidence="3">
    <location>
        <begin position="410"/>
        <end position="429"/>
    </location>
</feature>
<evidence type="ECO:0000256" key="2">
    <source>
        <dbReference type="ARBA" id="ARBA00022801"/>
    </source>
</evidence>
<evidence type="ECO:0000313" key="6">
    <source>
        <dbReference type="Proteomes" id="UP000886886"/>
    </source>
</evidence>
<keyword evidence="1" id="KW-0677">Repeat</keyword>